<name>A0A6H5J285_9HYME</name>
<accession>A0A6H5J285</accession>
<evidence type="ECO:0000256" key="2">
    <source>
        <dbReference type="ARBA" id="ARBA00023043"/>
    </source>
</evidence>
<feature type="repeat" description="ANK" evidence="3">
    <location>
        <begin position="358"/>
        <end position="386"/>
    </location>
</feature>
<dbReference type="OrthoDB" id="496981at2759"/>
<dbReference type="Proteomes" id="UP000479190">
    <property type="component" value="Unassembled WGS sequence"/>
</dbReference>
<feature type="region of interest" description="Disordered" evidence="4">
    <location>
        <begin position="1"/>
        <end position="26"/>
    </location>
</feature>
<protein>
    <submittedName>
        <fullName evidence="5">Uncharacterized protein</fullName>
    </submittedName>
</protein>
<dbReference type="InterPro" id="IPR036770">
    <property type="entry name" value="Ankyrin_rpt-contain_sf"/>
</dbReference>
<dbReference type="SMART" id="SM00248">
    <property type="entry name" value="ANK"/>
    <property type="match status" value="5"/>
</dbReference>
<feature type="region of interest" description="Disordered" evidence="4">
    <location>
        <begin position="88"/>
        <end position="107"/>
    </location>
</feature>
<dbReference type="PROSITE" id="PS50088">
    <property type="entry name" value="ANK_REPEAT"/>
    <property type="match status" value="2"/>
</dbReference>
<evidence type="ECO:0000256" key="3">
    <source>
        <dbReference type="PROSITE-ProRule" id="PRU00023"/>
    </source>
</evidence>
<evidence type="ECO:0000313" key="5">
    <source>
        <dbReference type="EMBL" id="CAB0044218.1"/>
    </source>
</evidence>
<dbReference type="EMBL" id="CADCXV010001416">
    <property type="protein sequence ID" value="CAB0044218.1"/>
    <property type="molecule type" value="Genomic_DNA"/>
</dbReference>
<sequence length="545" mass="62806">MAEHVGDFSSDSGSDGGSTSNHGGHEITDKDVEFWKKVKKELKKKWARRSVEHPCADLLETERRLDVYDTCTDSDNFCDDFSDELNDGLKQESDSERSRDASSKFSREGSSRDEVLDAFQAKVKRLKYLRRRIDWNVKKSRREIYRLLDHSITDWQGRLPSLRDIFEDEEIERLMFDRGDDEPGQVPVRKFIEFAISTGYKDEPKLDEATGKPLLRRATPIHRAARLRYPRAVVELFKIYDRYDVNYSDEAGLTHFHLACACGCRDVVEKFLLLGRADPNVAAKKGVSPLHLALAARRDEVAALLLRHGADPNAANGDGSTALHEICRSYLDNGFVELFFRINDEKHRRVQIDAKDKRGRSPLQLAVANLQSKTVDVLLDRGADLSSFVFPTEDYFAKGFDTDDFALKSVSRTLSIVGSLERKGYKLKPSDALTIIKFFYEHGLFRPDFELDAYLRYHKRFVKAAKKSRFAPGLSLHDLLRLPLDEAEKVLEAADYSRFDDLTEDWRTLLRDHVPCTLYLCEIMTSGFVQRWPREFYRYIFLNKK</sequence>
<dbReference type="PROSITE" id="PS50297">
    <property type="entry name" value="ANK_REP_REGION"/>
    <property type="match status" value="2"/>
</dbReference>
<dbReference type="Pfam" id="PF12796">
    <property type="entry name" value="Ank_2"/>
    <property type="match status" value="1"/>
</dbReference>
<evidence type="ECO:0000256" key="1">
    <source>
        <dbReference type="ARBA" id="ARBA00022737"/>
    </source>
</evidence>
<organism evidence="5 6">
    <name type="scientific">Trichogramma brassicae</name>
    <dbReference type="NCBI Taxonomy" id="86971"/>
    <lineage>
        <taxon>Eukaryota</taxon>
        <taxon>Metazoa</taxon>
        <taxon>Ecdysozoa</taxon>
        <taxon>Arthropoda</taxon>
        <taxon>Hexapoda</taxon>
        <taxon>Insecta</taxon>
        <taxon>Pterygota</taxon>
        <taxon>Neoptera</taxon>
        <taxon>Endopterygota</taxon>
        <taxon>Hymenoptera</taxon>
        <taxon>Apocrita</taxon>
        <taxon>Proctotrupomorpha</taxon>
        <taxon>Chalcidoidea</taxon>
        <taxon>Trichogrammatidae</taxon>
        <taxon>Trichogramma</taxon>
    </lineage>
</organism>
<dbReference type="Gene3D" id="1.25.40.20">
    <property type="entry name" value="Ankyrin repeat-containing domain"/>
    <property type="match status" value="1"/>
</dbReference>
<dbReference type="InterPro" id="IPR002110">
    <property type="entry name" value="Ankyrin_rpt"/>
</dbReference>
<reference evidence="5 6" key="1">
    <citation type="submission" date="2020-02" db="EMBL/GenBank/DDBJ databases">
        <authorList>
            <person name="Ferguson B K."/>
        </authorList>
    </citation>
    <scope>NUCLEOTIDE SEQUENCE [LARGE SCALE GENOMIC DNA]</scope>
</reference>
<feature type="repeat" description="ANK" evidence="3">
    <location>
        <begin position="285"/>
        <end position="317"/>
    </location>
</feature>
<proteinExistence type="predicted"/>
<dbReference type="AlphaFoldDB" id="A0A6H5J285"/>
<dbReference type="PANTHER" id="PTHR24198:SF165">
    <property type="entry name" value="ANKYRIN REPEAT-CONTAINING PROTEIN-RELATED"/>
    <property type="match status" value="1"/>
</dbReference>
<dbReference type="PANTHER" id="PTHR24198">
    <property type="entry name" value="ANKYRIN REPEAT AND PROTEIN KINASE DOMAIN-CONTAINING PROTEIN"/>
    <property type="match status" value="1"/>
</dbReference>
<feature type="compositionally biased region" description="Low complexity" evidence="4">
    <location>
        <begin position="7"/>
        <end position="22"/>
    </location>
</feature>
<evidence type="ECO:0000313" key="6">
    <source>
        <dbReference type="Proteomes" id="UP000479190"/>
    </source>
</evidence>
<keyword evidence="2 3" id="KW-0040">ANK repeat</keyword>
<keyword evidence="6" id="KW-1185">Reference proteome</keyword>
<keyword evidence="1" id="KW-0677">Repeat</keyword>
<evidence type="ECO:0000256" key="4">
    <source>
        <dbReference type="SAM" id="MobiDB-lite"/>
    </source>
</evidence>
<dbReference type="SUPFAM" id="SSF48403">
    <property type="entry name" value="Ankyrin repeat"/>
    <property type="match status" value="1"/>
</dbReference>
<gene>
    <name evidence="5" type="ORF">TBRA_LOCUS15806</name>
</gene>